<feature type="transmembrane region" description="Helical" evidence="17">
    <location>
        <begin position="74"/>
        <end position="92"/>
    </location>
</feature>
<evidence type="ECO:0000256" key="10">
    <source>
        <dbReference type="ARBA" id="ARBA00022837"/>
    </source>
</evidence>
<dbReference type="GO" id="GO:0030322">
    <property type="term" value="P:stabilization of membrane potential"/>
    <property type="evidence" value="ECO:0007669"/>
    <property type="project" value="TreeGrafter"/>
</dbReference>
<feature type="transmembrane region" description="Helical" evidence="17">
    <location>
        <begin position="246"/>
        <end position="267"/>
    </location>
</feature>
<organism evidence="19 20">
    <name type="scientific">Aristolochia fimbriata</name>
    <name type="common">White veined hardy Dutchman's pipe vine</name>
    <dbReference type="NCBI Taxonomy" id="158543"/>
    <lineage>
        <taxon>Eukaryota</taxon>
        <taxon>Viridiplantae</taxon>
        <taxon>Streptophyta</taxon>
        <taxon>Embryophyta</taxon>
        <taxon>Tracheophyta</taxon>
        <taxon>Spermatophyta</taxon>
        <taxon>Magnoliopsida</taxon>
        <taxon>Magnoliidae</taxon>
        <taxon>Piperales</taxon>
        <taxon>Aristolochiaceae</taxon>
        <taxon>Aristolochia</taxon>
    </lineage>
</organism>
<keyword evidence="4" id="KW-0633">Potassium transport</keyword>
<evidence type="ECO:0000256" key="11">
    <source>
        <dbReference type="ARBA" id="ARBA00022958"/>
    </source>
</evidence>
<dbReference type="GO" id="GO:0005886">
    <property type="term" value="C:plasma membrane"/>
    <property type="evidence" value="ECO:0007669"/>
    <property type="project" value="TreeGrafter"/>
</dbReference>
<comment type="caution">
    <text evidence="19">The sequence shown here is derived from an EMBL/GenBank/DDBJ whole genome shotgun (WGS) entry which is preliminary data.</text>
</comment>
<feature type="domain" description="Potassium channel" evidence="18">
    <location>
        <begin position="77"/>
        <end position="157"/>
    </location>
</feature>
<evidence type="ECO:0000256" key="14">
    <source>
        <dbReference type="ARBA" id="ARBA00023136"/>
    </source>
</evidence>
<keyword evidence="12 17" id="KW-1133">Transmembrane helix</keyword>
<reference evidence="19 20" key="1">
    <citation type="submission" date="2021-07" db="EMBL/GenBank/DDBJ databases">
        <title>The Aristolochia fimbriata genome: insights into angiosperm evolution, floral development and chemical biosynthesis.</title>
        <authorList>
            <person name="Jiao Y."/>
        </authorList>
    </citation>
    <scope>NUCLEOTIDE SEQUENCE [LARGE SCALE GENOMIC DNA]</scope>
    <source>
        <strain evidence="19">IBCAS-2021</strain>
        <tissue evidence="19">Leaf</tissue>
    </source>
</reference>
<keyword evidence="11" id="KW-0630">Potassium</keyword>
<feature type="compositionally biased region" description="Polar residues" evidence="16">
    <location>
        <begin position="11"/>
        <end position="21"/>
    </location>
</feature>
<evidence type="ECO:0000256" key="9">
    <source>
        <dbReference type="ARBA" id="ARBA00022826"/>
    </source>
</evidence>
<evidence type="ECO:0000256" key="3">
    <source>
        <dbReference type="ARBA" id="ARBA00022448"/>
    </source>
</evidence>
<dbReference type="InterPro" id="IPR011992">
    <property type="entry name" value="EF-hand-dom_pair"/>
</dbReference>
<feature type="region of interest" description="Disordered" evidence="16">
    <location>
        <begin position="1"/>
        <end position="34"/>
    </location>
</feature>
<feature type="transmembrane region" description="Helical" evidence="17">
    <location>
        <begin position="129"/>
        <end position="149"/>
    </location>
</feature>
<protein>
    <recommendedName>
        <fullName evidence="18">Potassium channel domain-containing protein</fullName>
    </recommendedName>
</protein>
<keyword evidence="10" id="KW-0106">Calcium</keyword>
<dbReference type="GO" id="GO:0022841">
    <property type="term" value="F:potassium ion leak channel activity"/>
    <property type="evidence" value="ECO:0007669"/>
    <property type="project" value="TreeGrafter"/>
</dbReference>
<feature type="transmembrane region" description="Helical" evidence="17">
    <location>
        <begin position="104"/>
        <end position="123"/>
    </location>
</feature>
<dbReference type="GO" id="GO:0015271">
    <property type="term" value="F:outward rectifier potassium channel activity"/>
    <property type="evidence" value="ECO:0007669"/>
    <property type="project" value="TreeGrafter"/>
</dbReference>
<feature type="domain" description="Potassium channel" evidence="18">
    <location>
        <begin position="198"/>
        <end position="269"/>
    </location>
</feature>
<keyword evidence="6 17" id="KW-0812">Transmembrane</keyword>
<proteinExistence type="inferred from homology"/>
<dbReference type="PRINTS" id="PR01333">
    <property type="entry name" value="2POREKCHANEL"/>
</dbReference>
<sequence>MADDGAKLPLLSSSEQAASPSKQKEKTSNKMRRFRRCKSAPAKENIIMEKNKGGLSSLVSQNILQKLHPSLRQVTLALVMYIGLGTLCFFMVRKQVSGHKTNGVIDAIYFCIVTMTTVGYGDLVPNSVATKLLACAFVFSGVALVGMILSKAADYLVEKQELLFVRAVNIRRQVGATEIAKELETNRVKYKFLMVTIALAILIVVGTVFLFEVENLNLIDSFYCVCSTITTLGYGDKSFSTEGGRIFAIFWILASTLCLAQFFLYMAELHTESRQQSLAKWVLTRQMTSVDLEAADLDDDGVVSAAEFIVFKLKEMGKISQEDITLVLEEFDGLDVDQSGTLTASDIFLAQSSPAGS</sequence>
<evidence type="ECO:0000256" key="2">
    <source>
        <dbReference type="ARBA" id="ARBA00010159"/>
    </source>
</evidence>
<dbReference type="GO" id="GO:0046872">
    <property type="term" value="F:metal ion binding"/>
    <property type="evidence" value="ECO:0007669"/>
    <property type="project" value="UniProtKB-KW"/>
</dbReference>
<dbReference type="GO" id="GO:0009705">
    <property type="term" value="C:plant-type vacuole membrane"/>
    <property type="evidence" value="ECO:0007669"/>
    <property type="project" value="TreeGrafter"/>
</dbReference>
<keyword evidence="8" id="KW-0677">Repeat</keyword>
<dbReference type="GO" id="GO:0030007">
    <property type="term" value="P:intracellular potassium ion homeostasis"/>
    <property type="evidence" value="ECO:0007669"/>
    <property type="project" value="UniProtKB-ARBA"/>
</dbReference>
<dbReference type="InterPro" id="IPR018247">
    <property type="entry name" value="EF_Hand_1_Ca_BS"/>
</dbReference>
<dbReference type="EMBL" id="JAINDJ010000006">
    <property type="protein sequence ID" value="KAG9443488.1"/>
    <property type="molecule type" value="Genomic_DNA"/>
</dbReference>
<comment type="subcellular location">
    <subcellularLocation>
        <location evidence="1">Vacuole membrane</location>
        <topology evidence="1">Multi-pass membrane protein</topology>
    </subcellularLocation>
</comment>
<evidence type="ECO:0000256" key="6">
    <source>
        <dbReference type="ARBA" id="ARBA00022692"/>
    </source>
</evidence>
<evidence type="ECO:0000313" key="19">
    <source>
        <dbReference type="EMBL" id="KAG9443488.1"/>
    </source>
</evidence>
<evidence type="ECO:0000256" key="12">
    <source>
        <dbReference type="ARBA" id="ARBA00022989"/>
    </source>
</evidence>
<dbReference type="PANTHER" id="PTHR11003">
    <property type="entry name" value="POTASSIUM CHANNEL, SUBFAMILY K"/>
    <property type="match status" value="1"/>
</dbReference>
<dbReference type="PANTHER" id="PTHR11003:SF291">
    <property type="entry name" value="IP11374P"/>
    <property type="match status" value="1"/>
</dbReference>
<dbReference type="Proteomes" id="UP000825729">
    <property type="component" value="Unassembled WGS sequence"/>
</dbReference>
<keyword evidence="3" id="KW-0813">Transport</keyword>
<dbReference type="Pfam" id="PF07885">
    <property type="entry name" value="Ion_trans_2"/>
    <property type="match status" value="2"/>
</dbReference>
<evidence type="ECO:0000256" key="16">
    <source>
        <dbReference type="SAM" id="MobiDB-lite"/>
    </source>
</evidence>
<evidence type="ECO:0000256" key="8">
    <source>
        <dbReference type="ARBA" id="ARBA00022737"/>
    </source>
</evidence>
<evidence type="ECO:0000256" key="17">
    <source>
        <dbReference type="SAM" id="Phobius"/>
    </source>
</evidence>
<dbReference type="InterPro" id="IPR013099">
    <property type="entry name" value="K_chnl_dom"/>
</dbReference>
<feature type="transmembrane region" description="Helical" evidence="17">
    <location>
        <begin position="192"/>
        <end position="211"/>
    </location>
</feature>
<keyword evidence="9" id="KW-0631">Potassium channel</keyword>
<keyword evidence="20" id="KW-1185">Reference proteome</keyword>
<dbReference type="SUPFAM" id="SSF81324">
    <property type="entry name" value="Voltage-gated potassium channels"/>
    <property type="match status" value="2"/>
</dbReference>
<gene>
    <name evidence="19" type="ORF">H6P81_014828</name>
</gene>
<evidence type="ECO:0000256" key="1">
    <source>
        <dbReference type="ARBA" id="ARBA00004128"/>
    </source>
</evidence>
<dbReference type="AlphaFoldDB" id="A0AAV7E4H7"/>
<evidence type="ECO:0000259" key="18">
    <source>
        <dbReference type="Pfam" id="PF07885"/>
    </source>
</evidence>
<dbReference type="InterPro" id="IPR003280">
    <property type="entry name" value="2pore_dom_K_chnl"/>
</dbReference>
<evidence type="ECO:0000256" key="5">
    <source>
        <dbReference type="ARBA" id="ARBA00022554"/>
    </source>
</evidence>
<keyword evidence="15" id="KW-0407">Ion channel</keyword>
<dbReference type="Gene3D" id="1.10.287.70">
    <property type="match status" value="2"/>
</dbReference>
<evidence type="ECO:0000256" key="15">
    <source>
        <dbReference type="ARBA" id="ARBA00023303"/>
    </source>
</evidence>
<dbReference type="FunFam" id="1.10.287.70:FF:000128">
    <property type="entry name" value="Two-pore potassium channel 1"/>
    <property type="match status" value="1"/>
</dbReference>
<evidence type="ECO:0000256" key="13">
    <source>
        <dbReference type="ARBA" id="ARBA00023065"/>
    </source>
</evidence>
<keyword evidence="14 17" id="KW-0472">Membrane</keyword>
<dbReference type="SUPFAM" id="SSF47473">
    <property type="entry name" value="EF-hand"/>
    <property type="match status" value="1"/>
</dbReference>
<evidence type="ECO:0000256" key="4">
    <source>
        <dbReference type="ARBA" id="ARBA00022538"/>
    </source>
</evidence>
<evidence type="ECO:0000256" key="7">
    <source>
        <dbReference type="ARBA" id="ARBA00022723"/>
    </source>
</evidence>
<evidence type="ECO:0000313" key="20">
    <source>
        <dbReference type="Proteomes" id="UP000825729"/>
    </source>
</evidence>
<comment type="similarity">
    <text evidence="2">Belongs to the two pore domain potassium channel (TC 1.A.1.7) family.</text>
</comment>
<keyword evidence="5" id="KW-0926">Vacuole</keyword>
<dbReference type="FunFam" id="1.10.287.70:FF:000127">
    <property type="entry name" value="Calcium-activated outward-rectifying potassium channel 1"/>
    <property type="match status" value="1"/>
</dbReference>
<accession>A0AAV7E4H7</accession>
<dbReference type="PROSITE" id="PS00018">
    <property type="entry name" value="EF_HAND_1"/>
    <property type="match status" value="2"/>
</dbReference>
<keyword evidence="13" id="KW-0406">Ion transport</keyword>
<name>A0AAV7E4H7_ARIFI</name>
<keyword evidence="7" id="KW-0479">Metal-binding</keyword>